<comment type="caution">
    <text evidence="4">The sequence shown here is derived from an EMBL/GenBank/DDBJ whole genome shotgun (WGS) entry which is preliminary data.</text>
</comment>
<organism evidence="4 5">
    <name type="scientific">Streptomyces boetiae</name>
    <dbReference type="NCBI Taxonomy" id="3075541"/>
    <lineage>
        <taxon>Bacteria</taxon>
        <taxon>Bacillati</taxon>
        <taxon>Actinomycetota</taxon>
        <taxon>Actinomycetes</taxon>
        <taxon>Kitasatosporales</taxon>
        <taxon>Streptomycetaceae</taxon>
        <taxon>Streptomyces</taxon>
    </lineage>
</organism>
<accession>A0ABU2LFM0</accession>
<comment type="similarity">
    <text evidence="1">Belongs to the enoyl-CoA hydratase/isomerase family.</text>
</comment>
<dbReference type="SUPFAM" id="SSF54637">
    <property type="entry name" value="Thioesterase/thiol ester dehydrase-isomerase"/>
    <property type="match status" value="2"/>
</dbReference>
<dbReference type="InterPro" id="IPR002539">
    <property type="entry name" value="MaoC-like_dom"/>
</dbReference>
<dbReference type="InterPro" id="IPR029069">
    <property type="entry name" value="HotDog_dom_sf"/>
</dbReference>
<dbReference type="Gene3D" id="3.10.129.10">
    <property type="entry name" value="Hotdog Thioesterase"/>
    <property type="match status" value="1"/>
</dbReference>
<name>A0ABU2LFM0_9ACTN</name>
<evidence type="ECO:0000256" key="1">
    <source>
        <dbReference type="ARBA" id="ARBA00005254"/>
    </source>
</evidence>
<sequence>MPAPSLTTLYARALLVPKRGDGTVPGRRIVLSKAAPDPDRLERYSRVCGFERSDRLPATYPHIVAFPLSMALMTERDFPYRVVGLVHLANRIEQVRPIAPGERLTYRVEPTQPSPHAKGITFDILAEAEDESGAVVWRSSSTYLRRGGSGSGPAAVRQDGELKELDPSGPADFSEQWTIPGDIGRRYAAASGDRNPIHLHAVTARLFGFPRAIAHGMWTKARCLAALEDVLPDSFEARVSFRAPVLLPAKATFRASGTDAVRPFDLRGKNGEREHLRGVIEGR</sequence>
<proteinExistence type="inferred from homology"/>
<dbReference type="PANTHER" id="PTHR43841">
    <property type="entry name" value="3-HYDROXYACYL-THIOESTER DEHYDRATASE HTDX-RELATED"/>
    <property type="match status" value="1"/>
</dbReference>
<gene>
    <name evidence="4" type="ORF">RM780_23870</name>
</gene>
<evidence type="ECO:0000313" key="4">
    <source>
        <dbReference type="EMBL" id="MDT0309968.1"/>
    </source>
</evidence>
<feature type="region of interest" description="Disordered" evidence="2">
    <location>
        <begin position="146"/>
        <end position="173"/>
    </location>
</feature>
<dbReference type="EMBL" id="JAVREN010000051">
    <property type="protein sequence ID" value="MDT0309968.1"/>
    <property type="molecule type" value="Genomic_DNA"/>
</dbReference>
<dbReference type="Proteomes" id="UP001183388">
    <property type="component" value="Unassembled WGS sequence"/>
</dbReference>
<evidence type="ECO:0000259" key="3">
    <source>
        <dbReference type="Pfam" id="PF01575"/>
    </source>
</evidence>
<evidence type="ECO:0000313" key="5">
    <source>
        <dbReference type="Proteomes" id="UP001183388"/>
    </source>
</evidence>
<feature type="domain" description="MaoC-like" evidence="3">
    <location>
        <begin position="178"/>
        <end position="259"/>
    </location>
</feature>
<evidence type="ECO:0000256" key="2">
    <source>
        <dbReference type="SAM" id="MobiDB-lite"/>
    </source>
</evidence>
<protein>
    <submittedName>
        <fullName evidence="4">MaoC/PaaZ C-terminal domain-containing protein</fullName>
    </submittedName>
</protein>
<dbReference type="Pfam" id="PF01575">
    <property type="entry name" value="MaoC_dehydratas"/>
    <property type="match status" value="1"/>
</dbReference>
<dbReference type="PANTHER" id="PTHR43841:SF1">
    <property type="entry name" value="3-HYDROXYACYL-THIOESTER DEHYDRATASE X"/>
    <property type="match status" value="1"/>
</dbReference>
<reference evidence="5" key="1">
    <citation type="submission" date="2023-07" db="EMBL/GenBank/DDBJ databases">
        <title>30 novel species of actinomycetes from the DSMZ collection.</title>
        <authorList>
            <person name="Nouioui I."/>
        </authorList>
    </citation>
    <scope>NUCLEOTIDE SEQUENCE [LARGE SCALE GENOMIC DNA]</scope>
    <source>
        <strain evidence="5">DSM 44917</strain>
    </source>
</reference>
<keyword evidence="5" id="KW-1185">Reference proteome</keyword>
<dbReference type="RefSeq" id="WP_311632940.1">
    <property type="nucleotide sequence ID" value="NZ_JAVREN010000051.1"/>
</dbReference>